<dbReference type="Gene3D" id="2.60.40.790">
    <property type="match status" value="1"/>
</dbReference>
<dbReference type="InterPro" id="IPR031107">
    <property type="entry name" value="Small_HSP"/>
</dbReference>
<comment type="caution">
    <text evidence="4">The sequence shown here is derived from an EMBL/GenBank/DDBJ whole genome shotgun (WGS) entry which is preliminary data.</text>
</comment>
<sequence length="150" mass="17152">MKTLTKYSDMSPLEAIKRDMDLIFDDISPFSRIRRGNGGFGMELWAPDTDMSETENAYILTMDLPGLKKDDVDVSFTDNRLTISGERSRETKEEDKDFIRKERYLGKFSRAFTMPADVVEDKIKATFKNGVLTVDIPKAEVKKPKKVSID</sequence>
<dbReference type="InterPro" id="IPR008978">
    <property type="entry name" value="HSP20-like_chaperone"/>
</dbReference>
<evidence type="ECO:0000256" key="2">
    <source>
        <dbReference type="RuleBase" id="RU003616"/>
    </source>
</evidence>
<dbReference type="SUPFAM" id="SSF49764">
    <property type="entry name" value="HSP20-like chaperones"/>
    <property type="match status" value="1"/>
</dbReference>
<name>A0A6M1SWN7_9BACT</name>
<dbReference type="Proteomes" id="UP000473278">
    <property type="component" value="Unassembled WGS sequence"/>
</dbReference>
<evidence type="ECO:0000313" key="5">
    <source>
        <dbReference type="Proteomes" id="UP000473278"/>
    </source>
</evidence>
<dbReference type="AlphaFoldDB" id="A0A6M1SWN7"/>
<feature type="domain" description="SHSP" evidence="3">
    <location>
        <begin position="40"/>
        <end position="150"/>
    </location>
</feature>
<evidence type="ECO:0000259" key="3">
    <source>
        <dbReference type="PROSITE" id="PS01031"/>
    </source>
</evidence>
<gene>
    <name evidence="4" type="ORF">G3570_08035</name>
</gene>
<dbReference type="InterPro" id="IPR002068">
    <property type="entry name" value="A-crystallin/Hsp20_dom"/>
</dbReference>
<organism evidence="4 5">
    <name type="scientific">Halalkalibaculum roseum</name>
    <dbReference type="NCBI Taxonomy" id="2709311"/>
    <lineage>
        <taxon>Bacteria</taxon>
        <taxon>Pseudomonadati</taxon>
        <taxon>Balneolota</taxon>
        <taxon>Balneolia</taxon>
        <taxon>Balneolales</taxon>
        <taxon>Balneolaceae</taxon>
        <taxon>Halalkalibaculum</taxon>
    </lineage>
</organism>
<evidence type="ECO:0000256" key="1">
    <source>
        <dbReference type="PROSITE-ProRule" id="PRU00285"/>
    </source>
</evidence>
<evidence type="ECO:0000313" key="4">
    <source>
        <dbReference type="EMBL" id="NGP76578.1"/>
    </source>
</evidence>
<dbReference type="CDD" id="cd06464">
    <property type="entry name" value="ACD_sHsps-like"/>
    <property type="match status" value="1"/>
</dbReference>
<proteinExistence type="inferred from homology"/>
<keyword evidence="5" id="KW-1185">Reference proteome</keyword>
<dbReference type="EMBL" id="JAALLT010000002">
    <property type="protein sequence ID" value="NGP76578.1"/>
    <property type="molecule type" value="Genomic_DNA"/>
</dbReference>
<dbReference type="Pfam" id="PF00011">
    <property type="entry name" value="HSP20"/>
    <property type="match status" value="1"/>
</dbReference>
<dbReference type="PROSITE" id="PS01031">
    <property type="entry name" value="SHSP"/>
    <property type="match status" value="1"/>
</dbReference>
<protein>
    <submittedName>
        <fullName evidence="4">Hsp20/alpha crystallin family protein</fullName>
    </submittedName>
</protein>
<accession>A0A6M1SWN7</accession>
<reference evidence="4 5" key="1">
    <citation type="submission" date="2020-02" db="EMBL/GenBank/DDBJ databases">
        <title>Balneolaceae bacterium YR4-1, complete genome.</title>
        <authorList>
            <person name="Li Y."/>
            <person name="Wu S."/>
        </authorList>
    </citation>
    <scope>NUCLEOTIDE SEQUENCE [LARGE SCALE GENOMIC DNA]</scope>
    <source>
        <strain evidence="4 5">YR4-1</strain>
    </source>
</reference>
<dbReference type="PANTHER" id="PTHR11527">
    <property type="entry name" value="HEAT-SHOCK PROTEIN 20 FAMILY MEMBER"/>
    <property type="match status" value="1"/>
</dbReference>
<dbReference type="RefSeq" id="WP_165141041.1">
    <property type="nucleotide sequence ID" value="NZ_JAALLT010000002.1"/>
</dbReference>
<comment type="similarity">
    <text evidence="1 2">Belongs to the small heat shock protein (HSP20) family.</text>
</comment>